<dbReference type="CDD" id="cd01650">
    <property type="entry name" value="RT_nLTR_like"/>
    <property type="match status" value="1"/>
</dbReference>
<name>A0AAD6BLP9_9TELE</name>
<dbReference type="Pfam" id="PF00078">
    <property type="entry name" value="RVT_1"/>
    <property type="match status" value="1"/>
</dbReference>
<organism evidence="2 3">
    <name type="scientific">Pogonophryne albipinna</name>
    <dbReference type="NCBI Taxonomy" id="1090488"/>
    <lineage>
        <taxon>Eukaryota</taxon>
        <taxon>Metazoa</taxon>
        <taxon>Chordata</taxon>
        <taxon>Craniata</taxon>
        <taxon>Vertebrata</taxon>
        <taxon>Euteleostomi</taxon>
        <taxon>Actinopterygii</taxon>
        <taxon>Neopterygii</taxon>
        <taxon>Teleostei</taxon>
        <taxon>Neoteleostei</taxon>
        <taxon>Acanthomorphata</taxon>
        <taxon>Eupercaria</taxon>
        <taxon>Perciformes</taxon>
        <taxon>Notothenioidei</taxon>
        <taxon>Pogonophryne</taxon>
    </lineage>
</organism>
<dbReference type="PROSITE" id="PS50878">
    <property type="entry name" value="RT_POL"/>
    <property type="match status" value="1"/>
</dbReference>
<dbReference type="PANTHER" id="PTHR19446">
    <property type="entry name" value="REVERSE TRANSCRIPTASES"/>
    <property type="match status" value="1"/>
</dbReference>
<evidence type="ECO:0000313" key="3">
    <source>
        <dbReference type="Proteomes" id="UP001219934"/>
    </source>
</evidence>
<reference evidence="2" key="1">
    <citation type="submission" date="2022-11" db="EMBL/GenBank/DDBJ databases">
        <title>Chromosome-level genome of Pogonophryne albipinna.</title>
        <authorList>
            <person name="Jo E."/>
        </authorList>
    </citation>
    <scope>NUCLEOTIDE SEQUENCE</scope>
    <source>
        <strain evidence="2">SGF0006</strain>
        <tissue evidence="2">Muscle</tissue>
    </source>
</reference>
<dbReference type="SUPFAM" id="SSF56672">
    <property type="entry name" value="DNA/RNA polymerases"/>
    <property type="match status" value="1"/>
</dbReference>
<dbReference type="Pfam" id="PF14921">
    <property type="entry name" value="APCDDC"/>
    <property type="match status" value="1"/>
</dbReference>
<sequence length="686" mass="76251">MDAPTSFFFDLEKKNGQRRVIHSLLSDTGQEITEPSQIRRRAVSFYSTLYTSEYEEGETLSEGFCNKLPQVSEETNSQLEGPLTIQELQTALQGMQGRQAPGIDGLSVEFYKAYWDVLSHDLLDVFNESLASGSMPMSCRRAVITLLPKKGNLQDIKNWRPVSLLCVDYKLLSKALATRLGRAMEQVIHRDQTYCVPGRSMVDNVHLIRDVLEVSSSLGINTGLISLDQEKAFDRVEHSFLWKVMEKFGFSAGFIAKIKVLYNKIESVLKFNGGLCAPFRVCRGVRQGCALSGMLYALSLGPLLNKIRSKLQGLFLPGFSGGMVLSAYADDVIVFIRDQKDTDMLVNIVRDFSSASAARVNWRKSEALAVEPLIHKARLDVSSSETPGLTVALCRSKTLCLQQLVDAVGPELSDARALGSLLGLHSVRVVERILQLWSQILSPDEKRLLRSYGQGRAKPDPADPFPEIYLSPGLGELTGPLLKVARLPDYLPLRGAAPPHPGSARGCTVLFLTRHFIFHDNNHTWEGHYYHYSDPICQHPTFSIYTRGRYSRGLHSTRVMGGTEFVFKEPTDIRTLVLRGLPIILGDNPTDFYKAGSDTDDEDSFRDIEIGILLVEHEGASPSSSLHRSPASLKIILEGQVVIDNIQDLPKAISVWSYIRTASQLPQDYDAHIPVHPKGSSHVGPR</sequence>
<feature type="domain" description="Reverse transcriptase" evidence="1">
    <location>
        <begin position="128"/>
        <end position="391"/>
    </location>
</feature>
<comment type="caution">
    <text evidence="2">The sequence shown here is derived from an EMBL/GenBank/DDBJ whole genome shotgun (WGS) entry which is preliminary data.</text>
</comment>
<dbReference type="InterPro" id="IPR043502">
    <property type="entry name" value="DNA/RNA_pol_sf"/>
</dbReference>
<dbReference type="InterPro" id="IPR029405">
    <property type="entry name" value="APCDD1_dom"/>
</dbReference>
<accession>A0AAD6BLP9</accession>
<dbReference type="EMBL" id="JAPTMU010000003">
    <property type="protein sequence ID" value="KAJ4945906.1"/>
    <property type="molecule type" value="Genomic_DNA"/>
</dbReference>
<evidence type="ECO:0000259" key="1">
    <source>
        <dbReference type="PROSITE" id="PS50878"/>
    </source>
</evidence>
<gene>
    <name evidence="2" type="ORF">JOQ06_023584</name>
</gene>
<dbReference type="Proteomes" id="UP001219934">
    <property type="component" value="Unassembled WGS sequence"/>
</dbReference>
<dbReference type="AlphaFoldDB" id="A0AAD6BLP9"/>
<dbReference type="SMART" id="SM01352">
    <property type="entry name" value="APCDDC"/>
    <property type="match status" value="1"/>
</dbReference>
<protein>
    <recommendedName>
        <fullName evidence="1">Reverse transcriptase domain-containing protein</fullName>
    </recommendedName>
</protein>
<dbReference type="InterPro" id="IPR000477">
    <property type="entry name" value="RT_dom"/>
</dbReference>
<proteinExistence type="predicted"/>
<keyword evidence="3" id="KW-1185">Reference proteome</keyword>
<evidence type="ECO:0000313" key="2">
    <source>
        <dbReference type="EMBL" id="KAJ4945906.1"/>
    </source>
</evidence>